<dbReference type="RefSeq" id="WP_282544616.1">
    <property type="nucleotide sequence ID" value="NZ_JASCIQ010000025.1"/>
</dbReference>
<protein>
    <submittedName>
        <fullName evidence="2">Uncharacterized protein</fullName>
    </submittedName>
</protein>
<organism evidence="2 3">
    <name type="scientific">Streptomyces cavernicola</name>
    <dbReference type="NCBI Taxonomy" id="3043613"/>
    <lineage>
        <taxon>Bacteria</taxon>
        <taxon>Bacillati</taxon>
        <taxon>Actinomycetota</taxon>
        <taxon>Actinomycetes</taxon>
        <taxon>Kitasatosporales</taxon>
        <taxon>Streptomycetaceae</taxon>
        <taxon>Streptomyces</taxon>
    </lineage>
</organism>
<name>A0ABT6SFG5_9ACTN</name>
<reference evidence="2 3" key="1">
    <citation type="submission" date="2023-05" db="EMBL/GenBank/DDBJ databases">
        <title>Draft genome sequence of Streptomyces sp. B-S-A6 isolated from a cave soil in Thailand.</title>
        <authorList>
            <person name="Chamroensaksri N."/>
            <person name="Muangham S."/>
        </authorList>
    </citation>
    <scope>NUCLEOTIDE SEQUENCE [LARGE SCALE GENOMIC DNA]</scope>
    <source>
        <strain evidence="2 3">B-S-A6</strain>
    </source>
</reference>
<proteinExistence type="predicted"/>
<keyword evidence="3" id="KW-1185">Reference proteome</keyword>
<feature type="compositionally biased region" description="Basic residues" evidence="1">
    <location>
        <begin position="293"/>
        <end position="304"/>
    </location>
</feature>
<dbReference type="Proteomes" id="UP001223978">
    <property type="component" value="Unassembled WGS sequence"/>
</dbReference>
<feature type="compositionally biased region" description="Low complexity" evidence="1">
    <location>
        <begin position="30"/>
        <end position="43"/>
    </location>
</feature>
<feature type="compositionally biased region" description="Gly residues" evidence="1">
    <location>
        <begin position="276"/>
        <end position="288"/>
    </location>
</feature>
<gene>
    <name evidence="2" type="ORF">QIS96_23140</name>
</gene>
<evidence type="ECO:0000313" key="3">
    <source>
        <dbReference type="Proteomes" id="UP001223978"/>
    </source>
</evidence>
<feature type="region of interest" description="Disordered" evidence="1">
    <location>
        <begin position="99"/>
        <end position="143"/>
    </location>
</feature>
<feature type="region of interest" description="Disordered" evidence="1">
    <location>
        <begin position="269"/>
        <end position="318"/>
    </location>
</feature>
<dbReference type="EMBL" id="JASCIQ010000025">
    <property type="protein sequence ID" value="MDI3406694.1"/>
    <property type="molecule type" value="Genomic_DNA"/>
</dbReference>
<comment type="caution">
    <text evidence="2">The sequence shown here is derived from an EMBL/GenBank/DDBJ whole genome shotgun (WGS) entry which is preliminary data.</text>
</comment>
<accession>A0ABT6SFG5</accession>
<evidence type="ECO:0000313" key="2">
    <source>
        <dbReference type="EMBL" id="MDI3406694.1"/>
    </source>
</evidence>
<evidence type="ECO:0000256" key="1">
    <source>
        <dbReference type="SAM" id="MobiDB-lite"/>
    </source>
</evidence>
<feature type="compositionally biased region" description="Pro residues" evidence="1">
    <location>
        <begin position="109"/>
        <end position="123"/>
    </location>
</feature>
<feature type="region of interest" description="Disordered" evidence="1">
    <location>
        <begin position="30"/>
        <end position="74"/>
    </location>
</feature>
<sequence>MGDEQRLRMAELGSDAASAMRVVAHFDALAEGAASEDSGAEPPGAEPPGAEPPGAEPPGAEPPGAEPSDAGPADAEAVIRSAALLAGCVVGARRPSGRVVRYDGRGEPQPEPPPGPQPGPQPGPHSAAAPGGGDGTVWLERPGPAHELDPVLLDRLAHTLRVLDAGPPVPRAGLRLGDPALVEVLLSAEERRADRVRAVELSGLDPSRDVRVLAVYADRVGPVAELIARLCPGPLIRSAPIGNLTAVLTQTPCDTRRLCDELHTALSGDLSTQGGPAAGAGPGWGSASGSGCTRRRRPGPRRGVRCASPRPRCTAGGP</sequence>
<feature type="compositionally biased region" description="Pro residues" evidence="1">
    <location>
        <begin position="44"/>
        <end position="65"/>
    </location>
</feature>